<dbReference type="VEuPathDB" id="VectorBase:GPAI027918"/>
<evidence type="ECO:0000313" key="2">
    <source>
        <dbReference type="Proteomes" id="UP000092445"/>
    </source>
</evidence>
<keyword evidence="2" id="KW-1185">Reference proteome</keyword>
<accession>A0A1A9ZX85</accession>
<protein>
    <submittedName>
        <fullName evidence="1">Uncharacterized protein</fullName>
    </submittedName>
</protein>
<organism evidence="1 2">
    <name type="scientific">Glossina pallidipes</name>
    <name type="common">Tsetse fly</name>
    <dbReference type="NCBI Taxonomy" id="7398"/>
    <lineage>
        <taxon>Eukaryota</taxon>
        <taxon>Metazoa</taxon>
        <taxon>Ecdysozoa</taxon>
        <taxon>Arthropoda</taxon>
        <taxon>Hexapoda</taxon>
        <taxon>Insecta</taxon>
        <taxon>Pterygota</taxon>
        <taxon>Neoptera</taxon>
        <taxon>Endopterygota</taxon>
        <taxon>Diptera</taxon>
        <taxon>Brachycera</taxon>
        <taxon>Muscomorpha</taxon>
        <taxon>Hippoboscoidea</taxon>
        <taxon>Glossinidae</taxon>
        <taxon>Glossina</taxon>
    </lineage>
</organism>
<evidence type="ECO:0000313" key="1">
    <source>
        <dbReference type="EnsemblMetazoa" id="GPAI027918-PA"/>
    </source>
</evidence>
<dbReference type="AlphaFoldDB" id="A0A1A9ZX85"/>
<reference evidence="2" key="1">
    <citation type="submission" date="2014-03" db="EMBL/GenBank/DDBJ databases">
        <authorList>
            <person name="Aksoy S."/>
            <person name="Warren W."/>
            <person name="Wilson R.K."/>
        </authorList>
    </citation>
    <scope>NUCLEOTIDE SEQUENCE [LARGE SCALE GENOMIC DNA]</scope>
    <source>
        <strain evidence="2">IAEA</strain>
    </source>
</reference>
<reference evidence="1" key="2">
    <citation type="submission" date="2020-05" db="UniProtKB">
        <authorList>
            <consortium name="EnsemblMetazoa"/>
        </authorList>
    </citation>
    <scope>IDENTIFICATION</scope>
    <source>
        <strain evidence="1">IAEA</strain>
    </source>
</reference>
<proteinExistence type="predicted"/>
<dbReference type="EnsemblMetazoa" id="GPAI027918-RA">
    <property type="protein sequence ID" value="GPAI027918-PA"/>
    <property type="gene ID" value="GPAI027918"/>
</dbReference>
<sequence>MVWNHQFFSTLQKLGDIFSIASNLINGSFHFGVSVKTDAEEIRRVRKSSCPAGDDKGMVEQRDIECTRNREWQVFGPPFWFTAIDFTLQINMTQRTLYHESSETQRTQAFTATSANS</sequence>
<name>A0A1A9ZX85_GLOPL</name>
<dbReference type="Proteomes" id="UP000092445">
    <property type="component" value="Unassembled WGS sequence"/>
</dbReference>